<evidence type="ECO:0000259" key="6">
    <source>
        <dbReference type="SMART" id="SM00888"/>
    </source>
</evidence>
<dbReference type="AlphaFoldDB" id="A0A8J5JZH2"/>
<proteinExistence type="inferred from homology"/>
<dbReference type="InterPro" id="IPR053836">
    <property type="entry name" value="Arc1-like_N"/>
</dbReference>
<organism evidence="7 8">
    <name type="scientific">Homarus americanus</name>
    <name type="common">American lobster</name>
    <dbReference type="NCBI Taxonomy" id="6706"/>
    <lineage>
        <taxon>Eukaryota</taxon>
        <taxon>Metazoa</taxon>
        <taxon>Ecdysozoa</taxon>
        <taxon>Arthropoda</taxon>
        <taxon>Crustacea</taxon>
        <taxon>Multicrustacea</taxon>
        <taxon>Malacostraca</taxon>
        <taxon>Eumalacostraca</taxon>
        <taxon>Eucarida</taxon>
        <taxon>Decapoda</taxon>
        <taxon>Pleocyemata</taxon>
        <taxon>Astacidea</taxon>
        <taxon>Nephropoidea</taxon>
        <taxon>Nephropidae</taxon>
        <taxon>Homarus</taxon>
    </lineage>
</organism>
<dbReference type="CDD" id="cd00292">
    <property type="entry name" value="EF1B"/>
    <property type="match status" value="1"/>
</dbReference>
<dbReference type="GO" id="GO:0005085">
    <property type="term" value="F:guanyl-nucleotide exchange factor activity"/>
    <property type="evidence" value="ECO:0007669"/>
    <property type="project" value="TreeGrafter"/>
</dbReference>
<feature type="non-terminal residue" evidence="7">
    <location>
        <position position="185"/>
    </location>
</feature>
<protein>
    <submittedName>
        <fullName evidence="7">Elongation factor 1-beta-like 1</fullName>
    </submittedName>
</protein>
<evidence type="ECO:0000256" key="4">
    <source>
        <dbReference type="ARBA" id="ARBA00022917"/>
    </source>
</evidence>
<dbReference type="SMART" id="SM00888">
    <property type="entry name" value="EF1_GNE"/>
    <property type="match status" value="1"/>
</dbReference>
<dbReference type="FunFam" id="3.30.70.60:FF:000001">
    <property type="entry name" value="Elongation factor 1-beta 1 like"/>
    <property type="match status" value="1"/>
</dbReference>
<dbReference type="GO" id="GO:0005829">
    <property type="term" value="C:cytosol"/>
    <property type="evidence" value="ECO:0007669"/>
    <property type="project" value="TreeGrafter"/>
</dbReference>
<dbReference type="PROSITE" id="PS00825">
    <property type="entry name" value="EF1BD_2"/>
    <property type="match status" value="1"/>
</dbReference>
<dbReference type="Pfam" id="PF00736">
    <property type="entry name" value="EF1_GNE"/>
    <property type="match status" value="1"/>
</dbReference>
<reference evidence="7" key="1">
    <citation type="journal article" date="2021" name="Sci. Adv.">
        <title>The American lobster genome reveals insights on longevity, neural, and immune adaptations.</title>
        <authorList>
            <person name="Polinski J.M."/>
            <person name="Zimin A.V."/>
            <person name="Clark K.F."/>
            <person name="Kohn A.B."/>
            <person name="Sadowski N."/>
            <person name="Timp W."/>
            <person name="Ptitsyn A."/>
            <person name="Khanna P."/>
            <person name="Romanova D.Y."/>
            <person name="Williams P."/>
            <person name="Greenwood S.J."/>
            <person name="Moroz L.L."/>
            <person name="Walt D.R."/>
            <person name="Bodnar A.G."/>
        </authorList>
    </citation>
    <scope>NUCLEOTIDE SEQUENCE</scope>
    <source>
        <strain evidence="7">GMGI-L3</strain>
    </source>
</reference>
<evidence type="ECO:0000313" key="8">
    <source>
        <dbReference type="Proteomes" id="UP000747542"/>
    </source>
</evidence>
<keyword evidence="3 5" id="KW-0251">Elongation factor</keyword>
<dbReference type="EMBL" id="JAHLQT010024959">
    <property type="protein sequence ID" value="KAG7164643.1"/>
    <property type="molecule type" value="Genomic_DNA"/>
</dbReference>
<dbReference type="InterPro" id="IPR036219">
    <property type="entry name" value="eEF-1beta-like_sf"/>
</dbReference>
<dbReference type="InterPro" id="IPR036282">
    <property type="entry name" value="Glutathione-S-Trfase_C_sf"/>
</dbReference>
<dbReference type="Proteomes" id="UP000747542">
    <property type="component" value="Unassembled WGS sequence"/>
</dbReference>
<dbReference type="Pfam" id="PF21972">
    <property type="entry name" value="Arc1p_N_like"/>
    <property type="match status" value="1"/>
</dbReference>
<comment type="caution">
    <text evidence="7">The sequence shown here is derived from an EMBL/GenBank/DDBJ whole genome shotgun (WGS) entry which is preliminary data.</text>
</comment>
<dbReference type="Gene3D" id="3.30.70.60">
    <property type="match status" value="1"/>
</dbReference>
<evidence type="ECO:0000256" key="2">
    <source>
        <dbReference type="ARBA" id="ARBA00011613"/>
    </source>
</evidence>
<dbReference type="GO" id="GO:0003746">
    <property type="term" value="F:translation elongation factor activity"/>
    <property type="evidence" value="ECO:0007669"/>
    <property type="project" value="UniProtKB-KW"/>
</dbReference>
<dbReference type="PANTHER" id="PTHR11595">
    <property type="entry name" value="EF-HAND AND COILED-COIL DOMAIN-CONTAINING FAMILY MEMBER"/>
    <property type="match status" value="1"/>
</dbReference>
<evidence type="ECO:0000256" key="3">
    <source>
        <dbReference type="ARBA" id="ARBA00022768"/>
    </source>
</evidence>
<dbReference type="Gene3D" id="1.20.1050.130">
    <property type="match status" value="1"/>
</dbReference>
<dbReference type="SUPFAM" id="SSF54984">
    <property type="entry name" value="eEF-1beta-like"/>
    <property type="match status" value="1"/>
</dbReference>
<evidence type="ECO:0000313" key="7">
    <source>
        <dbReference type="EMBL" id="KAG7164643.1"/>
    </source>
</evidence>
<dbReference type="InterPro" id="IPR014717">
    <property type="entry name" value="Transl_elong_EF1B/ribsomal_bS6"/>
</dbReference>
<evidence type="ECO:0000256" key="1">
    <source>
        <dbReference type="ARBA" id="ARBA00007411"/>
    </source>
</evidence>
<dbReference type="InterPro" id="IPR001326">
    <property type="entry name" value="Transl_elong_EF1B_B/D_CS"/>
</dbReference>
<sequence>MAFFGDKTTACGLQTLNDFLQDRSYIRGYTPSQVDAEVFSSLAKAPEDDFCHVLRWYNHIKSLGVELRLTGENLTTITALPENITNEDEKSKKPGPIAKSSIMLDVKPWDDETNMSTLEELVRSIRMDGLQWGASKLAPLAFGINKLSILCTVEDEKVSVDDLTVKICDFEDTVQSVDIAAFNKI</sequence>
<name>A0A8J5JZH2_HOMAM</name>
<dbReference type="InterPro" id="IPR049720">
    <property type="entry name" value="EF1B_bsu/dsu"/>
</dbReference>
<feature type="domain" description="Translation elongation factor EF1B beta/delta subunit guanine nucleotide exchange" evidence="6">
    <location>
        <begin position="99"/>
        <end position="185"/>
    </location>
</feature>
<evidence type="ECO:0000256" key="5">
    <source>
        <dbReference type="RuleBase" id="RU003791"/>
    </source>
</evidence>
<dbReference type="PANTHER" id="PTHR11595:SF21">
    <property type="entry name" value="ELONGATION FACTOR 1-BETA"/>
    <property type="match status" value="1"/>
</dbReference>
<gene>
    <name evidence="7" type="primary">Eef1b-L1</name>
    <name evidence="7" type="ORF">Hamer_G005032</name>
</gene>
<keyword evidence="4 5" id="KW-0648">Protein biosynthesis</keyword>
<dbReference type="SUPFAM" id="SSF47616">
    <property type="entry name" value="GST C-terminal domain-like"/>
    <property type="match status" value="1"/>
</dbReference>
<dbReference type="GO" id="GO:0005853">
    <property type="term" value="C:eukaryotic translation elongation factor 1 complex"/>
    <property type="evidence" value="ECO:0007669"/>
    <property type="project" value="InterPro"/>
</dbReference>
<accession>A0A8J5JZH2</accession>
<comment type="similarity">
    <text evidence="1 5">Belongs to the EF-1-beta/EF-1-delta family.</text>
</comment>
<dbReference type="InterPro" id="IPR014038">
    <property type="entry name" value="EF1B_bsu/dsu_GNE"/>
</dbReference>
<comment type="subunit">
    <text evidence="2">EF-1 is composed of 4 subunits: alpha, beta, delta, and gamma.</text>
</comment>
<keyword evidence="8" id="KW-1185">Reference proteome</keyword>
<dbReference type="CDD" id="cd10308">
    <property type="entry name" value="GST_C_eEF1b_like"/>
    <property type="match status" value="1"/>
</dbReference>